<comment type="caution">
    <text evidence="1">The sequence shown here is derived from an EMBL/GenBank/DDBJ whole genome shotgun (WGS) entry which is preliminary data.</text>
</comment>
<name>A0A821VSD2_9NEOP</name>
<evidence type="ECO:0000313" key="2">
    <source>
        <dbReference type="Proteomes" id="UP000663880"/>
    </source>
</evidence>
<proteinExistence type="predicted"/>
<gene>
    <name evidence="1" type="ORF">PMACD_LOCUS12123</name>
</gene>
<sequence length="119" mass="13334">MRAFIYEQQKRSLRRLRTFRMKAMESKREVMQRNCRVARQVSIDRCDSSAPLAVSEAGCVFEAGSLQWLCETGGYARRADANSQALVAAPEGKVERAAVRRARAPLPHARCPSRVPSVV</sequence>
<dbReference type="OrthoDB" id="7428464at2759"/>
<dbReference type="Proteomes" id="UP000663880">
    <property type="component" value="Unassembled WGS sequence"/>
</dbReference>
<organism evidence="1 2">
    <name type="scientific">Pieris macdunnoughi</name>
    <dbReference type="NCBI Taxonomy" id="345717"/>
    <lineage>
        <taxon>Eukaryota</taxon>
        <taxon>Metazoa</taxon>
        <taxon>Ecdysozoa</taxon>
        <taxon>Arthropoda</taxon>
        <taxon>Hexapoda</taxon>
        <taxon>Insecta</taxon>
        <taxon>Pterygota</taxon>
        <taxon>Neoptera</taxon>
        <taxon>Endopterygota</taxon>
        <taxon>Lepidoptera</taxon>
        <taxon>Glossata</taxon>
        <taxon>Ditrysia</taxon>
        <taxon>Papilionoidea</taxon>
        <taxon>Pieridae</taxon>
        <taxon>Pierinae</taxon>
        <taxon>Pieris</taxon>
    </lineage>
</organism>
<evidence type="ECO:0000313" key="1">
    <source>
        <dbReference type="EMBL" id="CAF4910883.1"/>
    </source>
</evidence>
<keyword evidence="2" id="KW-1185">Reference proteome</keyword>
<dbReference type="EMBL" id="CAJOBZ010000045">
    <property type="protein sequence ID" value="CAF4910883.1"/>
    <property type="molecule type" value="Genomic_DNA"/>
</dbReference>
<dbReference type="AlphaFoldDB" id="A0A821VSD2"/>
<reference evidence="1" key="1">
    <citation type="submission" date="2021-02" db="EMBL/GenBank/DDBJ databases">
        <authorList>
            <person name="Steward A R."/>
        </authorList>
    </citation>
    <scope>NUCLEOTIDE SEQUENCE</scope>
</reference>
<protein>
    <submittedName>
        <fullName evidence="1">Uncharacterized protein</fullName>
    </submittedName>
</protein>
<accession>A0A821VSD2</accession>